<dbReference type="VEuPathDB" id="VectorBase:GAUT021928"/>
<organism evidence="6 7">
    <name type="scientific">Glossina austeni</name>
    <name type="common">Savannah tsetse fly</name>
    <dbReference type="NCBI Taxonomy" id="7395"/>
    <lineage>
        <taxon>Eukaryota</taxon>
        <taxon>Metazoa</taxon>
        <taxon>Ecdysozoa</taxon>
        <taxon>Arthropoda</taxon>
        <taxon>Hexapoda</taxon>
        <taxon>Insecta</taxon>
        <taxon>Pterygota</taxon>
        <taxon>Neoptera</taxon>
        <taxon>Endopterygota</taxon>
        <taxon>Diptera</taxon>
        <taxon>Brachycera</taxon>
        <taxon>Muscomorpha</taxon>
        <taxon>Hippoboscoidea</taxon>
        <taxon>Glossinidae</taxon>
        <taxon>Glossina</taxon>
    </lineage>
</organism>
<dbReference type="AlphaFoldDB" id="A0A1A9V0N4"/>
<dbReference type="GO" id="GO:0051726">
    <property type="term" value="P:regulation of cell cycle"/>
    <property type="evidence" value="ECO:0007669"/>
    <property type="project" value="TreeGrafter"/>
</dbReference>
<dbReference type="InterPro" id="IPR010561">
    <property type="entry name" value="LIN-9/ALY1"/>
</dbReference>
<feature type="domain" description="DIRP" evidence="5">
    <location>
        <begin position="225"/>
        <end position="333"/>
    </location>
</feature>
<comment type="similarity">
    <text evidence="2">Belongs to the lin-9 family.</text>
</comment>
<feature type="region of interest" description="Disordered" evidence="4">
    <location>
        <begin position="668"/>
        <end position="690"/>
    </location>
</feature>
<dbReference type="Pfam" id="PF06584">
    <property type="entry name" value="DIRP"/>
    <property type="match status" value="1"/>
</dbReference>
<evidence type="ECO:0000259" key="5">
    <source>
        <dbReference type="SMART" id="SM01135"/>
    </source>
</evidence>
<feature type="region of interest" description="Disordered" evidence="4">
    <location>
        <begin position="142"/>
        <end position="193"/>
    </location>
</feature>
<keyword evidence="3" id="KW-0539">Nucleus</keyword>
<name>A0A1A9V0N4_GLOAU</name>
<reference evidence="6" key="1">
    <citation type="submission" date="2020-05" db="UniProtKB">
        <authorList>
            <consortium name="EnsemblMetazoa"/>
        </authorList>
    </citation>
    <scope>IDENTIFICATION</scope>
    <source>
        <strain evidence="6">TTRI</strain>
    </source>
</reference>
<feature type="region of interest" description="Disordered" evidence="4">
    <location>
        <begin position="498"/>
        <end position="519"/>
    </location>
</feature>
<feature type="region of interest" description="Disordered" evidence="4">
    <location>
        <begin position="1"/>
        <end position="40"/>
    </location>
</feature>
<feature type="region of interest" description="Disordered" evidence="4">
    <location>
        <begin position="93"/>
        <end position="130"/>
    </location>
</feature>
<comment type="subcellular location">
    <subcellularLocation>
        <location evidence="1">Nucleus</location>
    </subcellularLocation>
</comment>
<dbReference type="GO" id="GO:0006351">
    <property type="term" value="P:DNA-templated transcription"/>
    <property type="evidence" value="ECO:0007669"/>
    <property type="project" value="InterPro"/>
</dbReference>
<dbReference type="GO" id="GO:0005654">
    <property type="term" value="C:nucleoplasm"/>
    <property type="evidence" value="ECO:0007669"/>
    <property type="project" value="TreeGrafter"/>
</dbReference>
<dbReference type="STRING" id="7395.A0A1A9V0N4"/>
<dbReference type="PANTHER" id="PTHR21689">
    <property type="entry name" value="LIN-9"/>
    <property type="match status" value="1"/>
</dbReference>
<evidence type="ECO:0000256" key="2">
    <source>
        <dbReference type="ARBA" id="ARBA00006732"/>
    </source>
</evidence>
<sequence>MLCKENFKGIPPTKDEDTGSGVMKRAKQEPISPISDEEPPAFSLATLGLQRVGTIPPPKPQPQQPIQILNARGMPARIRKRNRFFFDDNIINDDKPLRMSLSPRKASSPLKISSPNKTPTKILKKRKGVVSRYMRCDDKIAQHKHSKQQDPVVGSPVQNKCSSGGNSLSNTPKSETKSNAVAPGSSSASSLVLPTDKKIGQRIGMRLRNLLKLPKAHKWVIFEWFYSFVDKPLFEGENEFQVCLSESFPGLRTRQLTRAEWQNVRSLMGKPRRCSQAFFDEERRELEKKRQKMRYMQTRRSGEIKDLNFVRDLPEKIPLPLPVGTKVTARLREPQDGIFSGSVDAFDSLSSMYRVTFDRSGLGTHSIPDFEIVSENFHEMLPLQSITKDFRPSLMSIYNGSNNVSSLSAGSTMRGGMRNVRSALNMNLNKSDPLLGQEVIESPFKNPVLGRENLNGYPPKLLETLVRLKRALTIKRSKLHRLSDMNNEAELRASQQLVTSHNNTNSSSSDDSQNVASEAVPLSEEFQRRYASIVISMEKMNRDIQDYLNDVQAYANDLTRDPQLQAMLTPSYLREKCREAAEDAVQRNNQGLLKNRNVLNLIKNLATVLLVASHLSNDNSTQVSKVLEGCIEEVRTDLHGDNVETFQKHVQIHLHHIRLGIGQSIMATTGNNSNSNNTSNTDGNSVSSLSPSLDCSSHSMNFCKSISTPLSSQLAAIFDPDPIIQNSNAQLSSTMTLSKINT</sequence>
<feature type="compositionally biased region" description="Low complexity" evidence="4">
    <location>
        <begin position="499"/>
        <end position="512"/>
    </location>
</feature>
<keyword evidence="7" id="KW-1185">Reference proteome</keyword>
<dbReference type="PANTHER" id="PTHR21689:SF2">
    <property type="entry name" value="PROTEIN LIN-9 HOMOLOG"/>
    <property type="match status" value="1"/>
</dbReference>
<dbReference type="GO" id="GO:0003677">
    <property type="term" value="F:DNA binding"/>
    <property type="evidence" value="ECO:0007669"/>
    <property type="project" value="TreeGrafter"/>
</dbReference>
<dbReference type="Proteomes" id="UP000078200">
    <property type="component" value="Unassembled WGS sequence"/>
</dbReference>
<dbReference type="SMART" id="SM01135">
    <property type="entry name" value="DIRP"/>
    <property type="match status" value="1"/>
</dbReference>
<dbReference type="InterPro" id="IPR045831">
    <property type="entry name" value="LIN9_C"/>
</dbReference>
<dbReference type="GO" id="GO:0017053">
    <property type="term" value="C:transcription repressor complex"/>
    <property type="evidence" value="ECO:0007669"/>
    <property type="project" value="InterPro"/>
</dbReference>
<feature type="compositionally biased region" description="Polar residues" evidence="4">
    <location>
        <begin position="110"/>
        <end position="119"/>
    </location>
</feature>
<dbReference type="Pfam" id="PF19438">
    <property type="entry name" value="LIN9_C"/>
    <property type="match status" value="2"/>
</dbReference>
<dbReference type="GO" id="GO:0006357">
    <property type="term" value="P:regulation of transcription by RNA polymerase II"/>
    <property type="evidence" value="ECO:0007669"/>
    <property type="project" value="TreeGrafter"/>
</dbReference>
<evidence type="ECO:0000256" key="3">
    <source>
        <dbReference type="ARBA" id="ARBA00023242"/>
    </source>
</evidence>
<feature type="compositionally biased region" description="Polar residues" evidence="4">
    <location>
        <begin position="156"/>
        <end position="192"/>
    </location>
</feature>
<protein>
    <recommendedName>
        <fullName evidence="5">DIRP domain-containing protein</fullName>
    </recommendedName>
</protein>
<proteinExistence type="inferred from homology"/>
<dbReference type="EnsemblMetazoa" id="GAUT021928-RA">
    <property type="protein sequence ID" value="GAUT021928-PA"/>
    <property type="gene ID" value="GAUT021928"/>
</dbReference>
<evidence type="ECO:0000256" key="1">
    <source>
        <dbReference type="ARBA" id="ARBA00004123"/>
    </source>
</evidence>
<evidence type="ECO:0000313" key="7">
    <source>
        <dbReference type="Proteomes" id="UP000078200"/>
    </source>
</evidence>
<evidence type="ECO:0000256" key="4">
    <source>
        <dbReference type="SAM" id="MobiDB-lite"/>
    </source>
</evidence>
<accession>A0A1A9V0N4</accession>
<dbReference type="InterPro" id="IPR033471">
    <property type="entry name" value="DIRP"/>
</dbReference>
<evidence type="ECO:0000313" key="6">
    <source>
        <dbReference type="EnsemblMetazoa" id="GAUT021928-PA"/>
    </source>
</evidence>